<reference evidence="2 3" key="1">
    <citation type="submission" date="2016-07" db="EMBL/GenBank/DDBJ databases">
        <title>Pervasive Adenine N6-methylation of Active Genes in Fungi.</title>
        <authorList>
            <consortium name="DOE Joint Genome Institute"/>
            <person name="Mondo S.J."/>
            <person name="Dannebaum R.O."/>
            <person name="Kuo R.C."/>
            <person name="Labutti K."/>
            <person name="Haridas S."/>
            <person name="Kuo A."/>
            <person name="Salamov A."/>
            <person name="Ahrendt S.R."/>
            <person name="Lipzen A."/>
            <person name="Sullivan W."/>
            <person name="Andreopoulos W.B."/>
            <person name="Clum A."/>
            <person name="Lindquist E."/>
            <person name="Daum C."/>
            <person name="Ramamoorthy G.K."/>
            <person name="Gryganskyi A."/>
            <person name="Culley D."/>
            <person name="Magnuson J.K."/>
            <person name="James T.Y."/>
            <person name="O'Malley M.A."/>
            <person name="Stajich J.E."/>
            <person name="Spatafora J.W."/>
            <person name="Visel A."/>
            <person name="Grigoriev I.V."/>
        </authorList>
    </citation>
    <scope>NUCLEOTIDE SEQUENCE [LARGE SCALE GENOMIC DNA]</scope>
    <source>
        <strain evidence="2 3">CBS 115471</strain>
    </source>
</reference>
<comment type="caution">
    <text evidence="2">The sequence shown here is derived from an EMBL/GenBank/DDBJ whole genome shotgun (WGS) entry which is preliminary data.</text>
</comment>
<feature type="compositionally biased region" description="Acidic residues" evidence="1">
    <location>
        <begin position="229"/>
        <end position="240"/>
    </location>
</feature>
<feature type="compositionally biased region" description="Polar residues" evidence="1">
    <location>
        <begin position="115"/>
        <end position="125"/>
    </location>
</feature>
<organism evidence="2 3">
    <name type="scientific">Clohesyomyces aquaticus</name>
    <dbReference type="NCBI Taxonomy" id="1231657"/>
    <lineage>
        <taxon>Eukaryota</taxon>
        <taxon>Fungi</taxon>
        <taxon>Dikarya</taxon>
        <taxon>Ascomycota</taxon>
        <taxon>Pezizomycotina</taxon>
        <taxon>Dothideomycetes</taxon>
        <taxon>Pleosporomycetidae</taxon>
        <taxon>Pleosporales</taxon>
        <taxon>Lindgomycetaceae</taxon>
        <taxon>Clohesyomyces</taxon>
    </lineage>
</organism>
<feature type="region of interest" description="Disordered" evidence="1">
    <location>
        <begin position="79"/>
        <end position="139"/>
    </location>
</feature>
<evidence type="ECO:0000313" key="2">
    <source>
        <dbReference type="EMBL" id="ORY08511.1"/>
    </source>
</evidence>
<dbReference type="Proteomes" id="UP000193144">
    <property type="component" value="Unassembled WGS sequence"/>
</dbReference>
<name>A0A1Y1ZE45_9PLEO</name>
<feature type="region of interest" description="Disordered" evidence="1">
    <location>
        <begin position="404"/>
        <end position="425"/>
    </location>
</feature>
<proteinExistence type="predicted"/>
<dbReference type="EMBL" id="MCFA01000099">
    <property type="protein sequence ID" value="ORY08511.1"/>
    <property type="molecule type" value="Genomic_DNA"/>
</dbReference>
<feature type="region of interest" description="Disordered" evidence="1">
    <location>
        <begin position="204"/>
        <end position="240"/>
    </location>
</feature>
<evidence type="ECO:0000256" key="1">
    <source>
        <dbReference type="SAM" id="MobiDB-lite"/>
    </source>
</evidence>
<sequence>MEEQAKAVTISWPARNHSITLNIRPTDSSHVIHERIRLLMNINQHVPGPWFLTDLLGCNVAAIHYDTLMNGERLTVNVPGTNPPAAAKPSPQALLSPARKRKADDEGTARGGSYSRATLVTSTKETGSDETAAVDSPQEMLVTSPRETGYDDAMAVVNAYHQALWVPPINETDNIETANNETPAMNPSIQELLSRRAMDIVNKQKAAANPPASSQMLPPPIPPTQQKPDDEETDSAESDVDLAPAHKTDYLWRVHRRLKNFGDELSALDVAKSATQFNEHLIKGFDNVLVNIRGRYIPDKISPFPHAVIRSLDKLWENSGWLVSHVYSIVHVDRPRVLFRVSMLYCPIPRRPPHRPLPPPPPLCPLYPHPIPLPHHRHAEQTLASRRHVPCPRTLLPRHPQQLGEEAHRTVQSSGHRCAAYQDTA</sequence>
<accession>A0A1Y1ZE45</accession>
<gene>
    <name evidence="2" type="ORF">BCR34DRAFT_393125</name>
</gene>
<evidence type="ECO:0000313" key="3">
    <source>
        <dbReference type="Proteomes" id="UP000193144"/>
    </source>
</evidence>
<protein>
    <submittedName>
        <fullName evidence="2">Uncharacterized protein</fullName>
    </submittedName>
</protein>
<keyword evidence="3" id="KW-1185">Reference proteome</keyword>
<dbReference type="AlphaFoldDB" id="A0A1Y1ZE45"/>